<sequence length="468" mass="52687">MRRERLPRGRTVRASAGLRPGRRSRPCSQCERTGCHRRRGLVATAGPENSPQALLLNFAVQPPLSPMTKYAPSSPSQRVFGLDVLRSVAVLLVLACHTVAHGAPPAWLKWYFWAQGTIGVEIFYVLSGFLIGSILIKSYKTGKLRAPRDILDFWKRRWARTLPLYAFFLLVYLRFDYHGPATLDVAWPFFLFLQNLAWPMAPFFEHSWSLAVEEWFYLLLPCAFLAALTVLRTNGRALLATCAAFIVLPLCARIYFSWHAQSLADVDRYVRSIVICRLDSLFIGVIAAYLRIERPAMFTRFAKSWKMPLALFVGLTFYFAFGAPYLAGNGLLRVMFFPMLSVVIAALLPAAMQVRTSGSRLFDRFIGWTSKISYSLYLGHICMLTLGLGLFASRGISVDGQLATAALYITLVCLYYAFATLTYTFIEQPYIRLRDRSMGNTDDRSGAVALTSDKQTARAEPEKVAGYH</sequence>
<evidence type="ECO:0000256" key="1">
    <source>
        <dbReference type="SAM" id="MobiDB-lite"/>
    </source>
</evidence>
<proteinExistence type="predicted"/>
<feature type="transmembrane region" description="Helical" evidence="2">
    <location>
        <begin position="157"/>
        <end position="175"/>
    </location>
</feature>
<evidence type="ECO:0000313" key="4">
    <source>
        <dbReference type="EMBL" id="XAE50210.1"/>
    </source>
</evidence>
<feature type="transmembrane region" description="Helical" evidence="2">
    <location>
        <begin position="238"/>
        <end position="256"/>
    </location>
</feature>
<feature type="transmembrane region" description="Helical" evidence="2">
    <location>
        <begin position="268"/>
        <end position="289"/>
    </location>
</feature>
<feature type="transmembrane region" description="Helical" evidence="2">
    <location>
        <begin position="309"/>
        <end position="328"/>
    </location>
</feature>
<evidence type="ECO:0000256" key="2">
    <source>
        <dbReference type="SAM" id="Phobius"/>
    </source>
</evidence>
<organism evidence="4 5">
    <name type="scientific">Burkholderia arboris</name>
    <dbReference type="NCBI Taxonomy" id="488730"/>
    <lineage>
        <taxon>Bacteria</taxon>
        <taxon>Pseudomonadati</taxon>
        <taxon>Pseudomonadota</taxon>
        <taxon>Betaproteobacteria</taxon>
        <taxon>Burkholderiales</taxon>
        <taxon>Burkholderiaceae</taxon>
        <taxon>Burkholderia</taxon>
        <taxon>Burkholderia cepacia complex</taxon>
    </lineage>
</organism>
<dbReference type="PANTHER" id="PTHR23028">
    <property type="entry name" value="ACETYLTRANSFERASE"/>
    <property type="match status" value="1"/>
</dbReference>
<feature type="compositionally biased region" description="Basic and acidic residues" evidence="1">
    <location>
        <begin position="455"/>
        <end position="468"/>
    </location>
</feature>
<dbReference type="GO" id="GO:0016746">
    <property type="term" value="F:acyltransferase activity"/>
    <property type="evidence" value="ECO:0007669"/>
    <property type="project" value="UniProtKB-KW"/>
</dbReference>
<dbReference type="PANTHER" id="PTHR23028:SF53">
    <property type="entry name" value="ACYL_TRANSF_3 DOMAIN-CONTAINING PROTEIN"/>
    <property type="match status" value="1"/>
</dbReference>
<feature type="domain" description="Acyltransferase 3" evidence="3">
    <location>
        <begin position="81"/>
        <end position="418"/>
    </location>
</feature>
<keyword evidence="2" id="KW-1133">Transmembrane helix</keyword>
<dbReference type="InterPro" id="IPR002656">
    <property type="entry name" value="Acyl_transf_3_dom"/>
</dbReference>
<feature type="transmembrane region" description="Helical" evidence="2">
    <location>
        <begin position="215"/>
        <end position="231"/>
    </location>
</feature>
<gene>
    <name evidence="4" type="ORF">OHZ10_27370</name>
</gene>
<dbReference type="Pfam" id="PF01757">
    <property type="entry name" value="Acyl_transf_3"/>
    <property type="match status" value="1"/>
</dbReference>
<feature type="region of interest" description="Disordered" evidence="1">
    <location>
        <begin position="444"/>
        <end position="468"/>
    </location>
</feature>
<evidence type="ECO:0000313" key="5">
    <source>
        <dbReference type="Proteomes" id="UP001448498"/>
    </source>
</evidence>
<keyword evidence="2" id="KW-0812">Transmembrane</keyword>
<dbReference type="EMBL" id="CP109822">
    <property type="protein sequence ID" value="XAE50210.1"/>
    <property type="molecule type" value="Genomic_DNA"/>
</dbReference>
<feature type="transmembrane region" description="Helical" evidence="2">
    <location>
        <begin position="112"/>
        <end position="136"/>
    </location>
</feature>
<name>A0ABZ3DM24_9BURK</name>
<reference evidence="4 5" key="1">
    <citation type="submission" date="2022-10" db="EMBL/GenBank/DDBJ databases">
        <title>Genomic of Burkholderia cepacia PN-1.</title>
        <authorList>
            <person name="Yang Y."/>
            <person name="Guan H."/>
            <person name="Huang J."/>
        </authorList>
    </citation>
    <scope>NUCLEOTIDE SEQUENCE [LARGE SCALE GENOMIC DNA]</scope>
    <source>
        <strain evidence="4 5">PN-1</strain>
    </source>
</reference>
<feature type="transmembrane region" description="Helical" evidence="2">
    <location>
        <begin position="374"/>
        <end position="393"/>
    </location>
</feature>
<keyword evidence="2" id="KW-0472">Membrane</keyword>
<keyword evidence="4" id="KW-0012">Acyltransferase</keyword>
<accession>A0ABZ3DM24</accession>
<keyword evidence="4" id="KW-0808">Transferase</keyword>
<keyword evidence="5" id="KW-1185">Reference proteome</keyword>
<feature type="transmembrane region" description="Helical" evidence="2">
    <location>
        <begin position="79"/>
        <end position="100"/>
    </location>
</feature>
<protein>
    <submittedName>
        <fullName evidence="4">Acyltransferase</fullName>
    </submittedName>
</protein>
<dbReference type="InterPro" id="IPR050879">
    <property type="entry name" value="Acyltransferase_3"/>
</dbReference>
<evidence type="ECO:0000259" key="3">
    <source>
        <dbReference type="Pfam" id="PF01757"/>
    </source>
</evidence>
<feature type="transmembrane region" description="Helical" evidence="2">
    <location>
        <begin position="334"/>
        <end position="354"/>
    </location>
</feature>
<dbReference type="Proteomes" id="UP001448498">
    <property type="component" value="Chromosome 3"/>
</dbReference>
<feature type="transmembrane region" description="Helical" evidence="2">
    <location>
        <begin position="405"/>
        <end position="426"/>
    </location>
</feature>
<feature type="region of interest" description="Disordered" evidence="1">
    <location>
        <begin position="1"/>
        <end position="30"/>
    </location>
</feature>